<reference evidence="2" key="2">
    <citation type="submission" date="2018-05" db="EMBL/GenBank/DDBJ databases">
        <title>OgluRS3 (Oryza glumaepatula Reference Sequence Version 3).</title>
        <authorList>
            <person name="Zhang J."/>
            <person name="Kudrna D."/>
            <person name="Lee S."/>
            <person name="Talag J."/>
            <person name="Welchert J."/>
            <person name="Wing R.A."/>
        </authorList>
    </citation>
    <scope>NUCLEOTIDE SEQUENCE [LARGE SCALE GENOMIC DNA]</scope>
</reference>
<keyword evidence="3" id="KW-1185">Reference proteome</keyword>
<dbReference type="AlphaFoldDB" id="A0A0E0AX99"/>
<dbReference type="Gramene" id="OGLUM08G20780.1">
    <property type="protein sequence ID" value="OGLUM08G20780.1"/>
    <property type="gene ID" value="OGLUM08G20780"/>
</dbReference>
<organism evidence="2">
    <name type="scientific">Oryza glumipatula</name>
    <dbReference type="NCBI Taxonomy" id="40148"/>
    <lineage>
        <taxon>Eukaryota</taxon>
        <taxon>Viridiplantae</taxon>
        <taxon>Streptophyta</taxon>
        <taxon>Embryophyta</taxon>
        <taxon>Tracheophyta</taxon>
        <taxon>Spermatophyta</taxon>
        <taxon>Magnoliopsida</taxon>
        <taxon>Liliopsida</taxon>
        <taxon>Poales</taxon>
        <taxon>Poaceae</taxon>
        <taxon>BOP clade</taxon>
        <taxon>Oryzoideae</taxon>
        <taxon>Oryzeae</taxon>
        <taxon>Oryzinae</taxon>
        <taxon>Oryza</taxon>
    </lineage>
</organism>
<evidence type="ECO:0000313" key="3">
    <source>
        <dbReference type="Proteomes" id="UP000026961"/>
    </source>
</evidence>
<feature type="region of interest" description="Disordered" evidence="1">
    <location>
        <begin position="89"/>
        <end position="113"/>
    </location>
</feature>
<evidence type="ECO:0000313" key="2">
    <source>
        <dbReference type="EnsemblPlants" id="OGLUM08G20780.1"/>
    </source>
</evidence>
<protein>
    <submittedName>
        <fullName evidence="2">Uncharacterized protein</fullName>
    </submittedName>
</protein>
<reference evidence="2" key="1">
    <citation type="submission" date="2015-04" db="UniProtKB">
        <authorList>
            <consortium name="EnsemblPlants"/>
        </authorList>
    </citation>
    <scope>IDENTIFICATION</scope>
</reference>
<accession>A0A0E0AX99</accession>
<dbReference type="Proteomes" id="UP000026961">
    <property type="component" value="Chromosome 8"/>
</dbReference>
<dbReference type="HOGENOM" id="CLU_1144097_0_0_1"/>
<proteinExistence type="predicted"/>
<dbReference type="EnsemblPlants" id="OGLUM08G20780.1">
    <property type="protein sequence ID" value="OGLUM08G20780.1"/>
    <property type="gene ID" value="OGLUM08G20780"/>
</dbReference>
<sequence>MSRARVERSAGGVAAGSVQWRIGWLLRNLILDRTVITEGKRAFKVERKSFTGDLRNGISSAYFHYLAVVPFRNKPTFREICCTREGKNKYRGDESKRHATNLPKLSGSDTPSIVDTSTGADSFNDCPSPDNAWRCEGDNAAQASNTNFGLHRGVWQSAVMQSPSKISYAECTGTEQTYLWVGSGSVAGWGGWGAVACLSDTSAVSGIKTTTTNFLSSVGGNEGGKRGEITGLREMIVGDDGIW</sequence>
<name>A0A0E0AX99_9ORYZ</name>
<evidence type="ECO:0000256" key="1">
    <source>
        <dbReference type="SAM" id="MobiDB-lite"/>
    </source>
</evidence>